<evidence type="ECO:0000313" key="2">
    <source>
        <dbReference type="EMBL" id="KXK66450.1"/>
    </source>
</evidence>
<feature type="region of interest" description="Disordered" evidence="1">
    <location>
        <begin position="1"/>
        <end position="43"/>
    </location>
</feature>
<keyword evidence="3" id="KW-1185">Reference proteome</keyword>
<dbReference type="Proteomes" id="UP000070366">
    <property type="component" value="Unassembled WGS sequence"/>
</dbReference>
<name>A0A136Q722_9FIRM</name>
<dbReference type="STRING" id="626937.HMPREF3293_00696"/>
<sequence>MEKVKDGTSNQRNVAQSGRHYISRIAPSNHTAVRKVLDGSNSP</sequence>
<organism evidence="2 3">
    <name type="scientific">Christensenella minuta</name>
    <dbReference type="NCBI Taxonomy" id="626937"/>
    <lineage>
        <taxon>Bacteria</taxon>
        <taxon>Bacillati</taxon>
        <taxon>Bacillota</taxon>
        <taxon>Clostridia</taxon>
        <taxon>Christensenellales</taxon>
        <taxon>Christensenellaceae</taxon>
        <taxon>Christensenella</taxon>
    </lineage>
</organism>
<dbReference type="AlphaFoldDB" id="A0A136Q722"/>
<proteinExistence type="predicted"/>
<dbReference type="EMBL" id="LSZW01000044">
    <property type="protein sequence ID" value="KXK66450.1"/>
    <property type="molecule type" value="Genomic_DNA"/>
</dbReference>
<evidence type="ECO:0000256" key="1">
    <source>
        <dbReference type="SAM" id="MobiDB-lite"/>
    </source>
</evidence>
<comment type="caution">
    <text evidence="2">The sequence shown here is derived from an EMBL/GenBank/DDBJ whole genome shotgun (WGS) entry which is preliminary data.</text>
</comment>
<accession>A0A136Q722</accession>
<feature type="compositionally biased region" description="Polar residues" evidence="1">
    <location>
        <begin position="7"/>
        <end position="16"/>
    </location>
</feature>
<evidence type="ECO:0000313" key="3">
    <source>
        <dbReference type="Proteomes" id="UP000070366"/>
    </source>
</evidence>
<reference evidence="2 3" key="1">
    <citation type="submission" date="2016-02" db="EMBL/GenBank/DDBJ databases">
        <authorList>
            <person name="Wen L."/>
            <person name="He K."/>
            <person name="Yang H."/>
        </authorList>
    </citation>
    <scope>NUCLEOTIDE SEQUENCE [LARGE SCALE GENOMIC DNA]</scope>
    <source>
        <strain evidence="2 3">DSM 22607</strain>
    </source>
</reference>
<gene>
    <name evidence="2" type="ORF">HMPREF3293_00696</name>
</gene>
<protein>
    <submittedName>
        <fullName evidence="2">Uncharacterized protein</fullName>
    </submittedName>
</protein>